<accession>A0AA38IDQ4</accession>
<protein>
    <submittedName>
        <fullName evidence="1">Uncharacterized protein</fullName>
    </submittedName>
</protein>
<comment type="caution">
    <text evidence="1">The sequence shown here is derived from an EMBL/GenBank/DDBJ whole genome shotgun (WGS) entry which is preliminary data.</text>
</comment>
<name>A0AA38IDQ4_9CUCU</name>
<organism evidence="1 2">
    <name type="scientific">Zophobas morio</name>
    <dbReference type="NCBI Taxonomy" id="2755281"/>
    <lineage>
        <taxon>Eukaryota</taxon>
        <taxon>Metazoa</taxon>
        <taxon>Ecdysozoa</taxon>
        <taxon>Arthropoda</taxon>
        <taxon>Hexapoda</taxon>
        <taxon>Insecta</taxon>
        <taxon>Pterygota</taxon>
        <taxon>Neoptera</taxon>
        <taxon>Endopterygota</taxon>
        <taxon>Coleoptera</taxon>
        <taxon>Polyphaga</taxon>
        <taxon>Cucujiformia</taxon>
        <taxon>Tenebrionidae</taxon>
        <taxon>Zophobas</taxon>
    </lineage>
</organism>
<dbReference type="EMBL" id="JALNTZ010000004">
    <property type="protein sequence ID" value="KAJ3654375.1"/>
    <property type="molecule type" value="Genomic_DNA"/>
</dbReference>
<dbReference type="Proteomes" id="UP001168821">
    <property type="component" value="Unassembled WGS sequence"/>
</dbReference>
<evidence type="ECO:0000313" key="1">
    <source>
        <dbReference type="EMBL" id="KAJ3654375.1"/>
    </source>
</evidence>
<dbReference type="AlphaFoldDB" id="A0AA38IDQ4"/>
<keyword evidence="2" id="KW-1185">Reference proteome</keyword>
<sequence length="109" mass="12281">MEPSLVNITRPCSPSGHRINRKIDRQPSARRISLAEIRAPTPFRLRGEVMRMLRMTGESPFLSLSFFPVTSETRRRGRLLEGRICVCECVHGGVKTDFGAPPTTEIDKT</sequence>
<gene>
    <name evidence="1" type="ORF">Zmor_013567</name>
</gene>
<evidence type="ECO:0000313" key="2">
    <source>
        <dbReference type="Proteomes" id="UP001168821"/>
    </source>
</evidence>
<reference evidence="1" key="1">
    <citation type="journal article" date="2023" name="G3 (Bethesda)">
        <title>Whole genome assemblies of Zophobas morio and Tenebrio molitor.</title>
        <authorList>
            <person name="Kaur S."/>
            <person name="Stinson S.A."/>
            <person name="diCenzo G.C."/>
        </authorList>
    </citation>
    <scope>NUCLEOTIDE SEQUENCE</scope>
    <source>
        <strain evidence="1">QUZm001</strain>
    </source>
</reference>
<proteinExistence type="predicted"/>